<gene>
    <name evidence="4" type="ORF">SDC9_89436</name>
</gene>
<dbReference type="AlphaFoldDB" id="A0A644ZPF4"/>
<evidence type="ECO:0000256" key="2">
    <source>
        <dbReference type="SAM" id="MobiDB-lite"/>
    </source>
</evidence>
<feature type="region of interest" description="Disordered" evidence="2">
    <location>
        <begin position="122"/>
        <end position="196"/>
    </location>
</feature>
<keyword evidence="1" id="KW-0175">Coiled coil</keyword>
<feature type="coiled-coil region" evidence="1">
    <location>
        <begin position="3"/>
        <end position="30"/>
    </location>
</feature>
<evidence type="ECO:0000256" key="1">
    <source>
        <dbReference type="SAM" id="Coils"/>
    </source>
</evidence>
<organism evidence="4">
    <name type="scientific">bioreactor metagenome</name>
    <dbReference type="NCBI Taxonomy" id="1076179"/>
    <lineage>
        <taxon>unclassified sequences</taxon>
        <taxon>metagenomes</taxon>
        <taxon>ecological metagenomes</taxon>
    </lineage>
</organism>
<feature type="compositionally biased region" description="Low complexity" evidence="2">
    <location>
        <begin position="129"/>
        <end position="139"/>
    </location>
</feature>
<comment type="caution">
    <text evidence="4">The sequence shown here is derived from an EMBL/GenBank/DDBJ whole genome shotgun (WGS) entry which is preliminary data.</text>
</comment>
<keyword evidence="3" id="KW-0472">Membrane</keyword>
<protein>
    <submittedName>
        <fullName evidence="4">Uncharacterized protein</fullName>
    </submittedName>
</protein>
<feature type="compositionally biased region" description="Polar residues" evidence="2">
    <location>
        <begin position="148"/>
        <end position="160"/>
    </location>
</feature>
<keyword evidence="3" id="KW-1133">Transmembrane helix</keyword>
<reference evidence="4" key="1">
    <citation type="submission" date="2019-08" db="EMBL/GenBank/DDBJ databases">
        <authorList>
            <person name="Kucharzyk K."/>
            <person name="Murdoch R.W."/>
            <person name="Higgins S."/>
            <person name="Loffler F."/>
        </authorList>
    </citation>
    <scope>NUCLEOTIDE SEQUENCE</scope>
</reference>
<dbReference type="EMBL" id="VSSQ01009851">
    <property type="protein sequence ID" value="MPM42765.1"/>
    <property type="molecule type" value="Genomic_DNA"/>
</dbReference>
<accession>A0A644ZPF4</accession>
<sequence>MKFNKEQLNADELSKLIDALNNREQAESNDPELQELADLAMVVKKAAGQNKPTQQTVDAITRQLKEESHGRMSKRRFGWLYSGAAGMAAAIMLVAATNFAPVNPENSAPQMPPQVQISEVLPQPDTAPSSISPKQSSVSDKVEMPNTFAKNQRTIPNQAASGRAEKQSAPQVAKQAPSQAAQAGVMAARSADVPTK</sequence>
<proteinExistence type="predicted"/>
<evidence type="ECO:0000256" key="3">
    <source>
        <dbReference type="SAM" id="Phobius"/>
    </source>
</evidence>
<feature type="transmembrane region" description="Helical" evidence="3">
    <location>
        <begin position="79"/>
        <end position="100"/>
    </location>
</feature>
<keyword evidence="3" id="KW-0812">Transmembrane</keyword>
<name>A0A644ZPF4_9ZZZZ</name>
<evidence type="ECO:0000313" key="4">
    <source>
        <dbReference type="EMBL" id="MPM42765.1"/>
    </source>
</evidence>